<feature type="compositionally biased region" description="Basic and acidic residues" evidence="1">
    <location>
        <begin position="105"/>
        <end position="115"/>
    </location>
</feature>
<feature type="region of interest" description="Disordered" evidence="1">
    <location>
        <begin position="72"/>
        <end position="175"/>
    </location>
</feature>
<accession>A0A067TF67</accession>
<name>A0A067TF67_GALM3</name>
<dbReference type="EMBL" id="KL142374">
    <property type="protein sequence ID" value="KDR78529.1"/>
    <property type="molecule type" value="Genomic_DNA"/>
</dbReference>
<feature type="region of interest" description="Disordered" evidence="1">
    <location>
        <begin position="1"/>
        <end position="24"/>
    </location>
</feature>
<dbReference type="AlphaFoldDB" id="A0A067TF67"/>
<keyword evidence="3" id="KW-1185">Reference proteome</keyword>
<proteinExistence type="predicted"/>
<organism evidence="2 3">
    <name type="scientific">Galerina marginata (strain CBS 339.88)</name>
    <dbReference type="NCBI Taxonomy" id="685588"/>
    <lineage>
        <taxon>Eukaryota</taxon>
        <taxon>Fungi</taxon>
        <taxon>Dikarya</taxon>
        <taxon>Basidiomycota</taxon>
        <taxon>Agaricomycotina</taxon>
        <taxon>Agaricomycetes</taxon>
        <taxon>Agaricomycetidae</taxon>
        <taxon>Agaricales</taxon>
        <taxon>Agaricineae</taxon>
        <taxon>Strophariaceae</taxon>
        <taxon>Galerina</taxon>
    </lineage>
</organism>
<feature type="compositionally biased region" description="Low complexity" evidence="1">
    <location>
        <begin position="74"/>
        <end position="84"/>
    </location>
</feature>
<sequence>MPVSSSSTHQISASTTSTTRLCRSTTRQPTSFSAFSPILPTICASLTWDEAHGAGHACGADVGHPVLDGGFGYEAGASEGSGSMDGEGRKRARTSLRLALGQELSEERKKADKQPQPHPSPAPVAPSLLISDFDKSASTTSNASESGSTTRPRRLLQYCLPSSRTRLTGRPSSRA</sequence>
<reference evidence="3" key="1">
    <citation type="journal article" date="2014" name="Proc. Natl. Acad. Sci. U.S.A.">
        <title>Extensive sampling of basidiomycete genomes demonstrates inadequacy of the white-rot/brown-rot paradigm for wood decay fungi.</title>
        <authorList>
            <person name="Riley R."/>
            <person name="Salamov A.A."/>
            <person name="Brown D.W."/>
            <person name="Nagy L.G."/>
            <person name="Floudas D."/>
            <person name="Held B.W."/>
            <person name="Levasseur A."/>
            <person name="Lombard V."/>
            <person name="Morin E."/>
            <person name="Otillar R."/>
            <person name="Lindquist E.A."/>
            <person name="Sun H."/>
            <person name="LaButti K.M."/>
            <person name="Schmutz J."/>
            <person name="Jabbour D."/>
            <person name="Luo H."/>
            <person name="Baker S.E."/>
            <person name="Pisabarro A.G."/>
            <person name="Walton J.D."/>
            <person name="Blanchette R.A."/>
            <person name="Henrissat B."/>
            <person name="Martin F."/>
            <person name="Cullen D."/>
            <person name="Hibbett D.S."/>
            <person name="Grigoriev I.V."/>
        </authorList>
    </citation>
    <scope>NUCLEOTIDE SEQUENCE [LARGE SCALE GENOMIC DNA]</scope>
    <source>
        <strain evidence="3">CBS 339.88</strain>
    </source>
</reference>
<evidence type="ECO:0000256" key="1">
    <source>
        <dbReference type="SAM" id="MobiDB-lite"/>
    </source>
</evidence>
<gene>
    <name evidence="2" type="ORF">GALMADRAFT_137587</name>
</gene>
<feature type="compositionally biased region" description="Polar residues" evidence="1">
    <location>
        <begin position="136"/>
        <end position="150"/>
    </location>
</feature>
<feature type="compositionally biased region" description="Polar residues" evidence="1">
    <location>
        <begin position="160"/>
        <end position="175"/>
    </location>
</feature>
<dbReference type="HOGENOM" id="CLU_1532678_0_0_1"/>
<evidence type="ECO:0000313" key="2">
    <source>
        <dbReference type="EMBL" id="KDR78529.1"/>
    </source>
</evidence>
<evidence type="ECO:0000313" key="3">
    <source>
        <dbReference type="Proteomes" id="UP000027222"/>
    </source>
</evidence>
<dbReference type="Proteomes" id="UP000027222">
    <property type="component" value="Unassembled WGS sequence"/>
</dbReference>
<protein>
    <submittedName>
        <fullName evidence="2">Uncharacterized protein</fullName>
    </submittedName>
</protein>